<dbReference type="RefSeq" id="WP_183596893.1">
    <property type="nucleotide sequence ID" value="NZ_JACHXK010000001.1"/>
</dbReference>
<evidence type="ECO:0000259" key="10">
    <source>
        <dbReference type="SMART" id="SM00822"/>
    </source>
</evidence>
<keyword evidence="3 11" id="KW-0560">Oxidoreductase</keyword>
<keyword evidence="4" id="KW-0520">NAD</keyword>
<dbReference type="SUPFAM" id="SSF51735">
    <property type="entry name" value="NAD(P)-binding Rossmann-fold domains"/>
    <property type="match status" value="1"/>
</dbReference>
<accession>A0A7W5FL51</accession>
<evidence type="ECO:0000256" key="3">
    <source>
        <dbReference type="ARBA" id="ARBA00023002"/>
    </source>
</evidence>
<dbReference type="InterPro" id="IPR057326">
    <property type="entry name" value="KR_dom"/>
</dbReference>
<evidence type="ECO:0000256" key="5">
    <source>
        <dbReference type="ARBA" id="ARBA00052874"/>
    </source>
</evidence>
<dbReference type="FunFam" id="3.40.50.720:FF:000160">
    <property type="entry name" value="2,3-dihydro-2,3-dihydroxybenzoate dehydrogenase"/>
    <property type="match status" value="1"/>
</dbReference>
<comment type="catalytic activity">
    <reaction evidence="5">
        <text>(2S,3S)-2,3-dihydroxy-2,3-dihydrobenzoate + NAD(+) = 2,3-dihydroxybenzoate + NADH + H(+)</text>
        <dbReference type="Rhea" id="RHEA:23824"/>
        <dbReference type="ChEBI" id="CHEBI:15378"/>
        <dbReference type="ChEBI" id="CHEBI:36654"/>
        <dbReference type="ChEBI" id="CHEBI:57540"/>
        <dbReference type="ChEBI" id="CHEBI:57945"/>
        <dbReference type="ChEBI" id="CHEBI:58764"/>
        <dbReference type="EC" id="1.3.1.28"/>
    </reaction>
</comment>
<dbReference type="PRINTS" id="PR00080">
    <property type="entry name" value="SDRFAMILY"/>
</dbReference>
<comment type="pathway">
    <text evidence="1">Siderophore biosynthesis.</text>
</comment>
<evidence type="ECO:0000256" key="6">
    <source>
        <dbReference type="ARBA" id="ARBA00066334"/>
    </source>
</evidence>
<dbReference type="Pfam" id="PF00106">
    <property type="entry name" value="adh_short"/>
    <property type="match status" value="1"/>
</dbReference>
<dbReference type="InterPro" id="IPR036291">
    <property type="entry name" value="NAD(P)-bd_dom_sf"/>
</dbReference>
<evidence type="ECO:0000256" key="8">
    <source>
        <dbReference type="NCBIfam" id="TIGR04316"/>
    </source>
</evidence>
<dbReference type="GO" id="GO:0008667">
    <property type="term" value="F:2,3-dihydro-2,3-dihydroxybenzoate dehydrogenase activity"/>
    <property type="evidence" value="ECO:0007669"/>
    <property type="project" value="UniProtKB-UniRule"/>
</dbReference>
<evidence type="ECO:0000256" key="7">
    <source>
        <dbReference type="ARBA" id="ARBA00067530"/>
    </source>
</evidence>
<organism evidence="11 12">
    <name type="scientific">Paenibacillus phyllosphaerae</name>
    <dbReference type="NCBI Taxonomy" id="274593"/>
    <lineage>
        <taxon>Bacteria</taxon>
        <taxon>Bacillati</taxon>
        <taxon>Bacillota</taxon>
        <taxon>Bacilli</taxon>
        <taxon>Bacillales</taxon>
        <taxon>Paenibacillaceae</taxon>
        <taxon>Paenibacillus</taxon>
    </lineage>
</organism>
<reference evidence="11 12" key="1">
    <citation type="submission" date="2020-08" db="EMBL/GenBank/DDBJ databases">
        <title>Genomic Encyclopedia of Type Strains, Phase III (KMG-III): the genomes of soil and plant-associated and newly described type strains.</title>
        <authorList>
            <person name="Whitman W."/>
        </authorList>
    </citation>
    <scope>NUCLEOTIDE SEQUENCE [LARGE SCALE GENOMIC DNA]</scope>
    <source>
        <strain evidence="11 12">CECT 5862</strain>
    </source>
</reference>
<evidence type="ECO:0000313" key="11">
    <source>
        <dbReference type="EMBL" id="MBB3108627.1"/>
    </source>
</evidence>
<dbReference type="EMBL" id="JACHXK010000001">
    <property type="protein sequence ID" value="MBB3108627.1"/>
    <property type="molecule type" value="Genomic_DNA"/>
</dbReference>
<proteinExistence type="inferred from homology"/>
<dbReference type="GO" id="GO:0019290">
    <property type="term" value="P:siderophore biosynthetic process"/>
    <property type="evidence" value="ECO:0007669"/>
    <property type="project" value="InterPro"/>
</dbReference>
<gene>
    <name evidence="11" type="ORF">FHS18_000655</name>
</gene>
<evidence type="ECO:0000256" key="2">
    <source>
        <dbReference type="ARBA" id="ARBA00006484"/>
    </source>
</evidence>
<evidence type="ECO:0000256" key="1">
    <source>
        <dbReference type="ARBA" id="ARBA00004924"/>
    </source>
</evidence>
<dbReference type="PANTHER" id="PTHR42760">
    <property type="entry name" value="SHORT-CHAIN DEHYDROGENASES/REDUCTASES FAMILY MEMBER"/>
    <property type="match status" value="1"/>
</dbReference>
<dbReference type="Gene3D" id="3.40.50.720">
    <property type="entry name" value="NAD(P)-binding Rossmann-like Domain"/>
    <property type="match status" value="1"/>
</dbReference>
<dbReference type="PANTHER" id="PTHR42760:SF115">
    <property type="entry name" value="3-OXOACYL-[ACYL-CARRIER-PROTEIN] REDUCTASE FABG"/>
    <property type="match status" value="1"/>
</dbReference>
<evidence type="ECO:0000256" key="9">
    <source>
        <dbReference type="RuleBase" id="RU000363"/>
    </source>
</evidence>
<evidence type="ECO:0000313" key="12">
    <source>
        <dbReference type="Proteomes" id="UP000570361"/>
    </source>
</evidence>
<dbReference type="SMART" id="SM00822">
    <property type="entry name" value="PKS_KR"/>
    <property type="match status" value="1"/>
</dbReference>
<dbReference type="InterPro" id="IPR020904">
    <property type="entry name" value="Sc_DH/Rdtase_CS"/>
</dbReference>
<dbReference type="Proteomes" id="UP000570361">
    <property type="component" value="Unassembled WGS sequence"/>
</dbReference>
<name>A0A7W5FL51_9BACL</name>
<protein>
    <recommendedName>
        <fullName evidence="7 8">2,3-dihydro-2,3-dihydroxybenzoate dehydrogenase</fullName>
        <ecNumber evidence="6 8">1.3.1.28</ecNumber>
    </recommendedName>
</protein>
<keyword evidence="12" id="KW-1185">Reference proteome</keyword>
<dbReference type="NCBIfam" id="TIGR04316">
    <property type="entry name" value="dhbA_paeA"/>
    <property type="match status" value="1"/>
</dbReference>
<feature type="domain" description="Ketoreductase" evidence="10">
    <location>
        <begin position="9"/>
        <end position="190"/>
    </location>
</feature>
<comment type="similarity">
    <text evidence="2 9">Belongs to the short-chain dehydrogenases/reductases (SDR) family.</text>
</comment>
<sequence>MNGSGIKGKVALVTGGAQGIGAAVAKALAEQGALVAVVDRNEGGVKQVARELIGSGYCAKAYAADVSDANAVEAAVDAIEREMGPIELLANVAGVLRMGPIDAYSDEDWAATFAVNVNGVFHVSRAVVRKMASRNAGAIVTVSSNAASVPRTNMAAYAASKAASTMFTHCLGLEHAKHNIRCNVVSPGSTDTDMQRLLWHDESGPAAVIAGSQQDYRIGIPLQRIADPADIADAVVFLLSDRAKHITMHDMRVDGGATLGA</sequence>
<dbReference type="EC" id="1.3.1.28" evidence="6 8"/>
<comment type="caution">
    <text evidence="11">The sequence shown here is derived from an EMBL/GenBank/DDBJ whole genome shotgun (WGS) entry which is preliminary data.</text>
</comment>
<dbReference type="PRINTS" id="PR01397">
    <property type="entry name" value="DHBDHDRGNASE"/>
</dbReference>
<dbReference type="GO" id="GO:0016616">
    <property type="term" value="F:oxidoreductase activity, acting on the CH-OH group of donors, NAD or NADP as acceptor"/>
    <property type="evidence" value="ECO:0007669"/>
    <property type="project" value="UniProtKB-ARBA"/>
</dbReference>
<dbReference type="PROSITE" id="PS00061">
    <property type="entry name" value="ADH_SHORT"/>
    <property type="match status" value="1"/>
</dbReference>
<dbReference type="InterPro" id="IPR002347">
    <property type="entry name" value="SDR_fam"/>
</dbReference>
<dbReference type="NCBIfam" id="NF006074">
    <property type="entry name" value="PRK08220.1"/>
    <property type="match status" value="1"/>
</dbReference>
<evidence type="ECO:0000256" key="4">
    <source>
        <dbReference type="ARBA" id="ARBA00023027"/>
    </source>
</evidence>
<dbReference type="AlphaFoldDB" id="A0A7W5FL51"/>
<dbReference type="InterPro" id="IPR003560">
    <property type="entry name" value="DHB_DH"/>
</dbReference>